<evidence type="ECO:0000256" key="2">
    <source>
        <dbReference type="ARBA" id="ARBA00009288"/>
    </source>
</evidence>
<dbReference type="PANTHER" id="PTHR30633">
    <property type="entry name" value="CYTOCHROME C-552 RESPIRATORY NITRITE REDUCTASE"/>
    <property type="match status" value="1"/>
</dbReference>
<organism evidence="11">
    <name type="scientific">hydrothermal vent metagenome</name>
    <dbReference type="NCBI Taxonomy" id="652676"/>
    <lineage>
        <taxon>unclassified sequences</taxon>
        <taxon>metagenomes</taxon>
        <taxon>ecological metagenomes</taxon>
    </lineage>
</organism>
<dbReference type="PROSITE" id="PS51257">
    <property type="entry name" value="PROKAR_LIPOPROTEIN"/>
    <property type="match status" value="1"/>
</dbReference>
<dbReference type="PANTHER" id="PTHR30633:SF0">
    <property type="entry name" value="CYTOCHROME C-552"/>
    <property type="match status" value="1"/>
</dbReference>
<dbReference type="SUPFAM" id="SSF48695">
    <property type="entry name" value="Multiheme cytochromes"/>
    <property type="match status" value="1"/>
</dbReference>
<dbReference type="CDD" id="cd00548">
    <property type="entry name" value="NrfA-like"/>
    <property type="match status" value="1"/>
</dbReference>
<keyword evidence="4" id="KW-0349">Heme</keyword>
<dbReference type="PIRSF" id="PIRSF000243">
    <property type="entry name" value="Cyt_c552"/>
    <property type="match status" value="1"/>
</dbReference>
<keyword evidence="8 11" id="KW-0560">Oxidoreductase</keyword>
<protein>
    <recommendedName>
        <fullName evidence="3">nitrite reductase (cytochrome; ammonia-forming)</fullName>
        <ecNumber evidence="3">1.7.2.2</ecNumber>
    </recommendedName>
</protein>
<evidence type="ECO:0000256" key="6">
    <source>
        <dbReference type="ARBA" id="ARBA00022729"/>
    </source>
</evidence>
<reference evidence="11" key="1">
    <citation type="submission" date="2018-06" db="EMBL/GenBank/DDBJ databases">
        <authorList>
            <person name="Zhirakovskaya E."/>
        </authorList>
    </citation>
    <scope>NUCLEOTIDE SEQUENCE</scope>
</reference>
<evidence type="ECO:0000256" key="4">
    <source>
        <dbReference type="ARBA" id="ARBA00022617"/>
    </source>
</evidence>
<dbReference type="EC" id="1.7.2.2" evidence="3"/>
<gene>
    <name evidence="11" type="ORF">MNBD_NITROSPIRAE02-302</name>
</gene>
<name>A0A3B1CLU1_9ZZZZ</name>
<evidence type="ECO:0000313" key="11">
    <source>
        <dbReference type="EMBL" id="VAX29282.1"/>
    </source>
</evidence>
<evidence type="ECO:0000256" key="1">
    <source>
        <dbReference type="ARBA" id="ARBA00004196"/>
    </source>
</evidence>
<dbReference type="Pfam" id="PF02335">
    <property type="entry name" value="Cytochrom_C552"/>
    <property type="match status" value="1"/>
</dbReference>
<dbReference type="EMBL" id="UOGH01000111">
    <property type="protein sequence ID" value="VAX29282.1"/>
    <property type="molecule type" value="Genomic_DNA"/>
</dbReference>
<sequence>MQKYRLTILVLMLMSLNFLLTGCAKEAQTVESAITIPEDEVDPKVWGQKFPNHYDSYLKNSERTKGYSKYRSDSEDRLSPWPFQFILADGWGMGVEYNEPNGHTDMLKDQLKVDARRKGSGGVCLTCKTPYAPKLKEEMGEDYFKKPYNEVHARIPKKDQELGLACIDCHDPATMNLRISRWTLKEGLKAIGKDSDKLTRQEMRTLVCAQCHVTYSISKNREGKSTGVKFPWANGKWGNISIEGIIKQIQDENLREWKHRITGQKLGHVRHPEFELFTAPGSVHWAANVACADCHMPYERVGSQKISSHRWESPFKKNMKPCMQCHNQTEDWLKKQVINIQDRVNHNFTKAGYAVAEAALTIEAALKTPGVDKDLISKAQHTYEQAYLRVTFIGAENSMGFHNPPEAMRILTDALAQGKEVTMMARDAMYKAGVTPPDFGPEKIDMIVRERFTTEDGKTGFRPDVPRKAATLD</sequence>
<dbReference type="GO" id="GO:0020037">
    <property type="term" value="F:heme binding"/>
    <property type="evidence" value="ECO:0007669"/>
    <property type="project" value="TreeGrafter"/>
</dbReference>
<evidence type="ECO:0000256" key="5">
    <source>
        <dbReference type="ARBA" id="ARBA00022723"/>
    </source>
</evidence>
<dbReference type="GO" id="GO:0030288">
    <property type="term" value="C:outer membrane-bounded periplasmic space"/>
    <property type="evidence" value="ECO:0007669"/>
    <property type="project" value="TreeGrafter"/>
</dbReference>
<keyword evidence="6" id="KW-0732">Signal</keyword>
<dbReference type="AlphaFoldDB" id="A0A3B1CLU1"/>
<keyword evidence="7" id="KW-0106">Calcium</keyword>
<evidence type="ECO:0000256" key="3">
    <source>
        <dbReference type="ARBA" id="ARBA00011887"/>
    </source>
</evidence>
<comment type="subcellular location">
    <subcellularLocation>
        <location evidence="1">Cell envelope</location>
    </subcellularLocation>
</comment>
<comment type="catalytic activity">
    <reaction evidence="10">
        <text>6 Fe(III)-[cytochrome c] + NH4(+) + 2 H2O = 6 Fe(II)-[cytochrome c] + nitrite + 8 H(+)</text>
        <dbReference type="Rhea" id="RHEA:13089"/>
        <dbReference type="Rhea" id="RHEA-COMP:10350"/>
        <dbReference type="Rhea" id="RHEA-COMP:14399"/>
        <dbReference type="ChEBI" id="CHEBI:15377"/>
        <dbReference type="ChEBI" id="CHEBI:15378"/>
        <dbReference type="ChEBI" id="CHEBI:16301"/>
        <dbReference type="ChEBI" id="CHEBI:28938"/>
        <dbReference type="ChEBI" id="CHEBI:29033"/>
        <dbReference type="ChEBI" id="CHEBI:29034"/>
        <dbReference type="EC" id="1.7.2.2"/>
    </reaction>
</comment>
<evidence type="ECO:0000256" key="8">
    <source>
        <dbReference type="ARBA" id="ARBA00023002"/>
    </source>
</evidence>
<keyword evidence="9" id="KW-0408">Iron</keyword>
<evidence type="ECO:0000256" key="9">
    <source>
        <dbReference type="ARBA" id="ARBA00023004"/>
    </source>
</evidence>
<dbReference type="Gene3D" id="1.20.140.10">
    <property type="entry name" value="Butyryl-CoA Dehydrogenase, subunit A, domain 3"/>
    <property type="match status" value="1"/>
</dbReference>
<evidence type="ECO:0000256" key="7">
    <source>
        <dbReference type="ARBA" id="ARBA00022837"/>
    </source>
</evidence>
<dbReference type="Gene3D" id="1.10.1130.10">
    <property type="entry name" value="Flavocytochrome C3, Chain A"/>
    <property type="match status" value="1"/>
</dbReference>
<dbReference type="InterPro" id="IPR036280">
    <property type="entry name" value="Multihaem_cyt_sf"/>
</dbReference>
<dbReference type="InterPro" id="IPR003321">
    <property type="entry name" value="Cyt_c552"/>
</dbReference>
<dbReference type="GO" id="GO:0042279">
    <property type="term" value="F:nitrite reductase (cytochrome, ammonia-forming) activity"/>
    <property type="evidence" value="ECO:0007669"/>
    <property type="project" value="UniProtKB-EC"/>
</dbReference>
<accession>A0A3B1CLU1</accession>
<comment type="similarity">
    <text evidence="2">Belongs to the cytochrome c-552 family.</text>
</comment>
<dbReference type="GO" id="GO:0019645">
    <property type="term" value="P:anaerobic electron transport chain"/>
    <property type="evidence" value="ECO:0007669"/>
    <property type="project" value="TreeGrafter"/>
</dbReference>
<keyword evidence="5" id="KW-0479">Metal-binding</keyword>
<proteinExistence type="inferred from homology"/>
<dbReference type="GO" id="GO:0046872">
    <property type="term" value="F:metal ion binding"/>
    <property type="evidence" value="ECO:0007669"/>
    <property type="project" value="UniProtKB-KW"/>
</dbReference>
<evidence type="ECO:0000256" key="10">
    <source>
        <dbReference type="ARBA" id="ARBA00049131"/>
    </source>
</evidence>